<comment type="caution">
    <text evidence="3">The sequence shown here is derived from an EMBL/GenBank/DDBJ whole genome shotgun (WGS) entry which is preliminary data.</text>
</comment>
<evidence type="ECO:0000256" key="2">
    <source>
        <dbReference type="SAM" id="SignalP"/>
    </source>
</evidence>
<reference evidence="3" key="1">
    <citation type="submission" date="2021-09" db="EMBL/GenBank/DDBJ databases">
        <authorList>
            <consortium name="AG Swart"/>
            <person name="Singh M."/>
            <person name="Singh A."/>
            <person name="Seah K."/>
            <person name="Emmerich C."/>
        </authorList>
    </citation>
    <scope>NUCLEOTIDE SEQUENCE</scope>
    <source>
        <strain evidence="3">ATCC30299</strain>
    </source>
</reference>
<keyword evidence="2" id="KW-0732">Signal</keyword>
<feature type="coiled-coil region" evidence="1">
    <location>
        <begin position="65"/>
        <end position="106"/>
    </location>
</feature>
<organism evidence="3 4">
    <name type="scientific">Blepharisma stoltei</name>
    <dbReference type="NCBI Taxonomy" id="1481888"/>
    <lineage>
        <taxon>Eukaryota</taxon>
        <taxon>Sar</taxon>
        <taxon>Alveolata</taxon>
        <taxon>Ciliophora</taxon>
        <taxon>Postciliodesmatophora</taxon>
        <taxon>Heterotrichea</taxon>
        <taxon>Heterotrichida</taxon>
        <taxon>Blepharismidae</taxon>
        <taxon>Blepharisma</taxon>
    </lineage>
</organism>
<keyword evidence="4" id="KW-1185">Reference proteome</keyword>
<proteinExistence type="predicted"/>
<evidence type="ECO:0000313" key="4">
    <source>
        <dbReference type="Proteomes" id="UP001162131"/>
    </source>
</evidence>
<sequence length="345" mass="40617">MLFHTSLIFLGISINFWSSMLTSASYDGKFFEFETDYGTQDIGKFSFQDDRKLNTMSNITLPELVRKQQKQLSSQLARLKELELENEILTKEKGKIEEEYSAYRSESAISTPFTTARRKSNKFHVQSDIAFSASQLLKPEENYLFTYKYGFSLKTFYQHTDESAVRRKSNLSDELDQRFEELLNRYGEEVFDQIVKKRKKHDPHYKKIAGEIVEKIDELENWDPEVEQMISDISIEEAPDKPKAFQAKVKKSKNKQIISKREFVNLESLKEKTISVSSGCFNEGKELCQAKTRKNDIQKNQRNKAHKKKPVKYDYDSDEYIEYTWKDSRKAFRHNSPNPRRLGFF</sequence>
<accession>A0AAU9KC01</accession>
<dbReference type="Proteomes" id="UP001162131">
    <property type="component" value="Unassembled WGS sequence"/>
</dbReference>
<evidence type="ECO:0000256" key="1">
    <source>
        <dbReference type="SAM" id="Coils"/>
    </source>
</evidence>
<protein>
    <submittedName>
        <fullName evidence="3">Uncharacterized protein</fullName>
    </submittedName>
</protein>
<feature type="chain" id="PRO_5043706571" evidence="2">
    <location>
        <begin position="25"/>
        <end position="345"/>
    </location>
</feature>
<dbReference type="EMBL" id="CAJZBQ010000060">
    <property type="protein sequence ID" value="CAG9335011.1"/>
    <property type="molecule type" value="Genomic_DNA"/>
</dbReference>
<dbReference type="AlphaFoldDB" id="A0AAU9KC01"/>
<feature type="signal peptide" evidence="2">
    <location>
        <begin position="1"/>
        <end position="24"/>
    </location>
</feature>
<gene>
    <name evidence="3" type="ORF">BSTOLATCC_MIC62592</name>
</gene>
<evidence type="ECO:0000313" key="3">
    <source>
        <dbReference type="EMBL" id="CAG9335011.1"/>
    </source>
</evidence>
<name>A0AAU9KC01_9CILI</name>
<keyword evidence="1" id="KW-0175">Coiled coil</keyword>